<comment type="caution">
    <text evidence="1">The sequence shown here is derived from an EMBL/GenBank/DDBJ whole genome shotgun (WGS) entry which is preliminary data.</text>
</comment>
<gene>
    <name evidence="1" type="ORF">LEA_12485</name>
</gene>
<proteinExistence type="predicted"/>
<protein>
    <submittedName>
        <fullName evidence="1">ABC transporter related protein</fullName>
    </submittedName>
</protein>
<evidence type="ECO:0000313" key="1">
    <source>
        <dbReference type="EMBL" id="EKC61174.1"/>
    </source>
</evidence>
<organism evidence="1">
    <name type="scientific">human gut metagenome</name>
    <dbReference type="NCBI Taxonomy" id="408170"/>
    <lineage>
        <taxon>unclassified sequences</taxon>
        <taxon>metagenomes</taxon>
        <taxon>organismal metagenomes</taxon>
    </lineage>
</organism>
<reference evidence="1" key="1">
    <citation type="journal article" date="2013" name="Environ. Microbiol.">
        <title>Microbiota from the distal guts of lean and obese adolescents exhibit partial functional redundancy besides clear differences in community structure.</title>
        <authorList>
            <person name="Ferrer M."/>
            <person name="Ruiz A."/>
            <person name="Lanza F."/>
            <person name="Haange S.B."/>
            <person name="Oberbach A."/>
            <person name="Till H."/>
            <person name="Bargiela R."/>
            <person name="Campoy C."/>
            <person name="Segura M.T."/>
            <person name="Richter M."/>
            <person name="von Bergen M."/>
            <person name="Seifert J."/>
            <person name="Suarez A."/>
        </authorList>
    </citation>
    <scope>NUCLEOTIDE SEQUENCE</scope>
</reference>
<name>K1T0H2_9ZZZZ</name>
<dbReference type="EMBL" id="AJWY01008451">
    <property type="protein sequence ID" value="EKC61174.1"/>
    <property type="molecule type" value="Genomic_DNA"/>
</dbReference>
<dbReference type="AlphaFoldDB" id="K1T0H2"/>
<sequence>MIEQGRLVFAGTVEEFDNYIVPDSLFVSLMAMPAIEDLKRVPGVLDVEELGGPNYRIKYKDFQEVTERLVEASSARCWGLTELRQEKSSMNDIFAELSRK</sequence>
<accession>K1T0H2</accession>